<accession>A0A4Z0J9T2</accession>
<dbReference type="Proteomes" id="UP000297348">
    <property type="component" value="Unassembled WGS sequence"/>
</dbReference>
<feature type="transmembrane region" description="Helical" evidence="1">
    <location>
        <begin position="93"/>
        <end position="117"/>
    </location>
</feature>
<evidence type="ECO:0000313" key="2">
    <source>
        <dbReference type="EMBL" id="TGD19091.1"/>
    </source>
</evidence>
<evidence type="ECO:0000256" key="1">
    <source>
        <dbReference type="SAM" id="Phobius"/>
    </source>
</evidence>
<comment type="caution">
    <text evidence="2">The sequence shown here is derived from an EMBL/GenBank/DDBJ whole genome shotgun (WGS) entry which is preliminary data.</text>
</comment>
<keyword evidence="1" id="KW-1133">Transmembrane helix</keyword>
<organism evidence="2 3">
    <name type="scientific">Levilactobacillus suantsaiihabitans</name>
    <dbReference type="NCBI Taxonomy" id="2487722"/>
    <lineage>
        <taxon>Bacteria</taxon>
        <taxon>Bacillati</taxon>
        <taxon>Bacillota</taxon>
        <taxon>Bacilli</taxon>
        <taxon>Lactobacillales</taxon>
        <taxon>Lactobacillaceae</taxon>
        <taxon>Levilactobacillus</taxon>
    </lineage>
</organism>
<dbReference type="OrthoDB" id="9795769at2"/>
<proteinExistence type="predicted"/>
<reference evidence="2 3" key="1">
    <citation type="submission" date="2018-10" db="EMBL/GenBank/DDBJ databases">
        <title>Lactobacillus sp. R7 and Lactobacillus sp. R19 isolated from fermented mustard green product of Taiwan.</title>
        <authorList>
            <person name="Lin S.-T."/>
        </authorList>
    </citation>
    <scope>NUCLEOTIDE SEQUENCE [LARGE SCALE GENOMIC DNA]</scope>
    <source>
        <strain evidence="2 3">BCRC 81129</strain>
    </source>
</reference>
<gene>
    <name evidence="2" type="ORF">EGT51_05575</name>
</gene>
<dbReference type="EMBL" id="RKLX01000007">
    <property type="protein sequence ID" value="TGD19091.1"/>
    <property type="molecule type" value="Genomic_DNA"/>
</dbReference>
<keyword evidence="3" id="KW-1185">Reference proteome</keyword>
<feature type="transmembrane region" description="Helical" evidence="1">
    <location>
        <begin position="7"/>
        <end position="27"/>
    </location>
</feature>
<feature type="transmembrane region" description="Helical" evidence="1">
    <location>
        <begin position="33"/>
        <end position="52"/>
    </location>
</feature>
<protein>
    <submittedName>
        <fullName evidence="2">Uncharacterized protein</fullName>
    </submittedName>
</protein>
<feature type="transmembrane region" description="Helical" evidence="1">
    <location>
        <begin position="64"/>
        <end position="81"/>
    </location>
</feature>
<dbReference type="AlphaFoldDB" id="A0A4Z0J9T2"/>
<name>A0A4Z0J9T2_9LACO</name>
<sequence length="128" mass="14605">MPKRGWVLTTGLVGNLAAIFTALTLAGPWWLRFTYLGIFLLLVNASLIFWTHHRRELWHGHLRSGRELAYVIVLDLVYLFWDVEPAVHGGLAVLWQVANVVNYLTLALAGLMIGQWLTGIRHSRRLPH</sequence>
<evidence type="ECO:0000313" key="3">
    <source>
        <dbReference type="Proteomes" id="UP000297348"/>
    </source>
</evidence>
<keyword evidence="1" id="KW-0812">Transmembrane</keyword>
<dbReference type="RefSeq" id="WP_135367767.1">
    <property type="nucleotide sequence ID" value="NZ_RKLX01000007.1"/>
</dbReference>
<keyword evidence="1" id="KW-0472">Membrane</keyword>